<dbReference type="Proteomes" id="UP000004471">
    <property type="component" value="Unassembled WGS sequence"/>
</dbReference>
<dbReference type="HOGENOM" id="CLU_188751_2_0_6"/>
<protein>
    <submittedName>
        <fullName evidence="1">Amino acid adenylation</fullName>
    </submittedName>
</protein>
<proteinExistence type="predicted"/>
<evidence type="ECO:0000313" key="2">
    <source>
        <dbReference type="Proteomes" id="UP000004471"/>
    </source>
</evidence>
<dbReference type="SUPFAM" id="SSF52777">
    <property type="entry name" value="CoA-dependent acyltransferases"/>
    <property type="match status" value="1"/>
</dbReference>
<reference evidence="1 2" key="1">
    <citation type="journal article" date="2011" name="PLoS Pathog.">
        <title>Dynamic evolution of pathogenicity revealed by sequencing and comparative genomics of 19 Pseudomonas syringae isolates.</title>
        <authorList>
            <person name="Baltrus D.A."/>
            <person name="Nishimura M.T."/>
            <person name="Romanchuk A."/>
            <person name="Chang J.H."/>
            <person name="Mukhtar M.S."/>
            <person name="Cherkis K."/>
            <person name="Roach J."/>
            <person name="Grant S.R."/>
            <person name="Jones C.D."/>
            <person name="Dangl J.L."/>
        </authorList>
    </citation>
    <scope>NUCLEOTIDE SEQUENCE [LARGE SCALE GENOMIC DNA]</scope>
    <source>
        <strain evidence="2">M301072PT</strain>
    </source>
</reference>
<gene>
    <name evidence="1" type="ORF">PSYJA_42463</name>
</gene>
<comment type="caution">
    <text evidence="1">The sequence shown here is derived from an EMBL/GenBank/DDBJ whole genome shotgun (WGS) entry which is preliminary data.</text>
</comment>
<organism evidence="1 2">
    <name type="scientific">Pseudomonas syringae pv. japonica str. M301072</name>
    <dbReference type="NCBI Taxonomy" id="629262"/>
    <lineage>
        <taxon>Bacteria</taxon>
        <taxon>Pseudomonadati</taxon>
        <taxon>Pseudomonadota</taxon>
        <taxon>Gammaproteobacteria</taxon>
        <taxon>Pseudomonadales</taxon>
        <taxon>Pseudomonadaceae</taxon>
        <taxon>Pseudomonas</taxon>
        <taxon>Pseudomonas syringae</taxon>
    </lineage>
</organism>
<feature type="non-terminal residue" evidence="1">
    <location>
        <position position="50"/>
    </location>
</feature>
<name>F3FYM5_PSESX</name>
<dbReference type="AlphaFoldDB" id="F3FYM5"/>
<dbReference type="Gene3D" id="3.30.559.10">
    <property type="entry name" value="Chloramphenicol acetyltransferase-like domain"/>
    <property type="match status" value="1"/>
</dbReference>
<evidence type="ECO:0000313" key="1">
    <source>
        <dbReference type="EMBL" id="EGH35317.1"/>
    </source>
</evidence>
<sequence length="50" mass="5586">MQDIYPLAPLQEGILYHHLTAAQGDPYVLQALFGAESRERLDDFAQALQA</sequence>
<accession>F3FYM5</accession>
<dbReference type="InterPro" id="IPR023213">
    <property type="entry name" value="CAT-like_dom_sf"/>
</dbReference>
<dbReference type="EMBL" id="AEAH01003483">
    <property type="protein sequence ID" value="EGH35317.1"/>
    <property type="molecule type" value="Genomic_DNA"/>
</dbReference>